<dbReference type="Gene3D" id="1.10.1170.10">
    <property type="entry name" value="Inhibitor Of Apoptosis Protein (2mihbC-IAP-1), Chain A"/>
    <property type="match status" value="1"/>
</dbReference>
<dbReference type="PROSITE" id="PS50143">
    <property type="entry name" value="BIR_REPEAT_2"/>
    <property type="match status" value="1"/>
</dbReference>
<dbReference type="InterPro" id="IPR001370">
    <property type="entry name" value="BIR_rpt"/>
</dbReference>
<dbReference type="Proteomes" id="UP000288716">
    <property type="component" value="Unassembled WGS sequence"/>
</dbReference>
<gene>
    <name evidence="1" type="ORF">B4U80_12716</name>
</gene>
<accession>A0A443SPX1</accession>
<protein>
    <submittedName>
        <fullName evidence="1">Uncharacterized protein</fullName>
    </submittedName>
</protein>
<reference evidence="1 2" key="1">
    <citation type="journal article" date="2018" name="Gigascience">
        <title>Genomes of trombidid mites reveal novel predicted allergens and laterally-transferred genes associated with secondary metabolism.</title>
        <authorList>
            <person name="Dong X."/>
            <person name="Chaisiri K."/>
            <person name="Xia D."/>
            <person name="Armstrong S.D."/>
            <person name="Fang Y."/>
            <person name="Donnelly M.J."/>
            <person name="Kadowaki T."/>
            <person name="McGarry J.W."/>
            <person name="Darby A.C."/>
            <person name="Makepeace B.L."/>
        </authorList>
    </citation>
    <scope>NUCLEOTIDE SEQUENCE [LARGE SCALE GENOMIC DNA]</scope>
    <source>
        <strain evidence="1">UoL-UT</strain>
    </source>
</reference>
<proteinExistence type="predicted"/>
<dbReference type="VEuPathDB" id="VectorBase:LDEU002476"/>
<evidence type="ECO:0000313" key="2">
    <source>
        <dbReference type="Proteomes" id="UP000288716"/>
    </source>
</evidence>
<dbReference type="OrthoDB" id="6428517at2759"/>
<dbReference type="AlphaFoldDB" id="A0A443SPX1"/>
<keyword evidence="2" id="KW-1185">Reference proteome</keyword>
<dbReference type="EMBL" id="NCKV01000856">
    <property type="protein sequence ID" value="RWS29564.1"/>
    <property type="molecule type" value="Genomic_DNA"/>
</dbReference>
<organism evidence="1 2">
    <name type="scientific">Leptotrombidium deliense</name>
    <dbReference type="NCBI Taxonomy" id="299467"/>
    <lineage>
        <taxon>Eukaryota</taxon>
        <taxon>Metazoa</taxon>
        <taxon>Ecdysozoa</taxon>
        <taxon>Arthropoda</taxon>
        <taxon>Chelicerata</taxon>
        <taxon>Arachnida</taxon>
        <taxon>Acari</taxon>
        <taxon>Acariformes</taxon>
        <taxon>Trombidiformes</taxon>
        <taxon>Prostigmata</taxon>
        <taxon>Anystina</taxon>
        <taxon>Parasitengona</taxon>
        <taxon>Trombiculoidea</taxon>
        <taxon>Trombiculidae</taxon>
        <taxon>Leptotrombidium</taxon>
    </lineage>
</organism>
<evidence type="ECO:0000313" key="1">
    <source>
        <dbReference type="EMBL" id="RWS29564.1"/>
    </source>
</evidence>
<comment type="caution">
    <text evidence="1">The sequence shown here is derived from an EMBL/GenBank/DDBJ whole genome shotgun (WGS) entry which is preliminary data.</text>
</comment>
<name>A0A443SPX1_9ACAR</name>
<dbReference type="SUPFAM" id="SSF57924">
    <property type="entry name" value="Inhibitor of apoptosis (IAP) repeat"/>
    <property type="match status" value="1"/>
</dbReference>
<sequence>MSSWPTGNGSHFTLRQQPVQDSKSLDEINGCFDFNEINANSSDNKWKLFLRKLRVEINRQLSQLTGHWPHFYIDPKELATLHEWDVRPHQGATTMQHISPESRLKSFTNWPETGAIVPELLADAGFFYVGKKSNF</sequence>